<dbReference type="RefSeq" id="WP_011902486.1">
    <property type="nucleotide sequence ID" value="NC_009379.1"/>
</dbReference>
<dbReference type="Pfam" id="PF02275">
    <property type="entry name" value="CBAH"/>
    <property type="match status" value="1"/>
</dbReference>
<dbReference type="SUPFAM" id="SSF56235">
    <property type="entry name" value="N-terminal nucleophile aminohydrolases (Ntn hydrolases)"/>
    <property type="match status" value="1"/>
</dbReference>
<accession>A4SWJ7</accession>
<keyword evidence="6" id="KW-1185">Reference proteome</keyword>
<dbReference type="InterPro" id="IPR029055">
    <property type="entry name" value="Ntn_hydrolases_N"/>
</dbReference>
<proteinExistence type="inferred from homology"/>
<dbReference type="Proteomes" id="UP000000231">
    <property type="component" value="Chromosome"/>
</dbReference>
<evidence type="ECO:0000259" key="4">
    <source>
        <dbReference type="Pfam" id="PF02275"/>
    </source>
</evidence>
<dbReference type="EMBL" id="CP000655">
    <property type="protein sequence ID" value="ABP33861.1"/>
    <property type="molecule type" value="Genomic_DNA"/>
</dbReference>
<dbReference type="PANTHER" id="PTHR35527:SF2">
    <property type="entry name" value="HYDROLASE"/>
    <property type="match status" value="1"/>
</dbReference>
<dbReference type="InterPro" id="IPR052193">
    <property type="entry name" value="Peptidase_C59"/>
</dbReference>
<dbReference type="AlphaFoldDB" id="A4SWJ7"/>
<keyword evidence="2 5" id="KW-0378">Hydrolase</keyword>
<feature type="domain" description="Choloylglycine hydrolase/NAAA C-terminal" evidence="4">
    <location>
        <begin position="29"/>
        <end position="302"/>
    </location>
</feature>
<dbReference type="Gene3D" id="3.60.60.10">
    <property type="entry name" value="Penicillin V Acylase, Chain A"/>
    <property type="match status" value="1"/>
</dbReference>
<feature type="chain" id="PRO_5002672726" evidence="3">
    <location>
        <begin position="29"/>
        <end position="380"/>
    </location>
</feature>
<dbReference type="HOGENOM" id="CLU_045206_1_2_4"/>
<evidence type="ECO:0000313" key="5">
    <source>
        <dbReference type="EMBL" id="ABP33861.1"/>
    </source>
</evidence>
<name>A4SWJ7_POLAQ</name>
<evidence type="ECO:0000256" key="3">
    <source>
        <dbReference type="SAM" id="SignalP"/>
    </source>
</evidence>
<dbReference type="EC" id="3.5.1.11" evidence="5"/>
<gene>
    <name evidence="5" type="ordered locus">Pnuc_0643</name>
</gene>
<reference evidence="5 6" key="1">
    <citation type="journal article" date="2012" name="Stand. Genomic Sci.">
        <title>Complete genome sequence of Polynucleobacter necessarius subsp. asymbioticus type strain (QLW-P1DMWA-1(T)).</title>
        <authorList>
            <person name="Meincke L."/>
            <person name="Copeland A."/>
            <person name="Lapidus A."/>
            <person name="Lucas S."/>
            <person name="Berry K.W."/>
            <person name="Del Rio T.G."/>
            <person name="Hammon N."/>
            <person name="Dalin E."/>
            <person name="Tice H."/>
            <person name="Pitluck S."/>
            <person name="Richardson P."/>
            <person name="Bruce D."/>
            <person name="Goodwin L."/>
            <person name="Han C."/>
            <person name="Tapia R."/>
            <person name="Detter J.C."/>
            <person name="Schmutz J."/>
            <person name="Brettin T."/>
            <person name="Larimer F."/>
            <person name="Land M."/>
            <person name="Hauser L."/>
            <person name="Kyrpides N.C."/>
            <person name="Ivanova N."/>
            <person name="Goker M."/>
            <person name="Woyke T."/>
            <person name="Wu Q.L."/>
            <person name="Pockl M."/>
            <person name="Hahn M.W."/>
            <person name="Klenk H.P."/>
        </authorList>
    </citation>
    <scope>NUCLEOTIDE SEQUENCE [LARGE SCALE GENOMIC DNA]</scope>
    <source>
        <strain evidence="6">DSM 18221 / CIP 109841 / QLW-P1DMWA-1</strain>
    </source>
</reference>
<feature type="signal peptide" evidence="3">
    <location>
        <begin position="1"/>
        <end position="28"/>
    </location>
</feature>
<dbReference type="PANTHER" id="PTHR35527">
    <property type="entry name" value="CHOLOYLGLYCINE HYDROLASE"/>
    <property type="match status" value="1"/>
</dbReference>
<keyword evidence="3" id="KW-0732">Signal</keyword>
<dbReference type="KEGG" id="pnu:Pnuc_0643"/>
<comment type="similarity">
    <text evidence="1">Belongs to the peptidase C59 family.</text>
</comment>
<dbReference type="InterPro" id="IPR029132">
    <property type="entry name" value="CBAH/NAAA_C"/>
</dbReference>
<sequence>MKKKNFKTITSLMLAGALVFSSIGNAIACTALIVTDVNGNAYHGRTLEFSFPVPTLMTYFPAGTKIESVTPAGVQGVTFNTKYAILGMTAAVTTGAKQPLIDEGANDQGLSFSGNELNDLTAPPLGDDASKILSLNDFGAWVLGNFKTVAEVKTALLTDNTEFWLPPIPMMGGAPLPLHYAIFDKAGNGLVVEFINGKKNVYDNPVGVMTNAPEFPWHLTNLNNYTFTNVNKNTGQLGKQKLQTADAGIALTALPSAQTATGRFVKAAFYTNYVRKGKNPEDAINLLAHIMNNFDRPQDLTIDPPGGVGDGPRGSKFSSEVTEWTTMNDLARNLTFVKSINALNWTVIDMNKLKDVQQVKSVSTYAVDQAGADAFNLFYK</sequence>
<organism evidence="5 6">
    <name type="scientific">Polynucleobacter asymbioticus (strain DSM 18221 / CIP 109841 / QLW-P1DMWA-1)</name>
    <name type="common">Polynucleobacter necessarius subsp. asymbioticus</name>
    <dbReference type="NCBI Taxonomy" id="312153"/>
    <lineage>
        <taxon>Bacteria</taxon>
        <taxon>Pseudomonadati</taxon>
        <taxon>Pseudomonadota</taxon>
        <taxon>Betaproteobacteria</taxon>
        <taxon>Burkholderiales</taxon>
        <taxon>Burkholderiaceae</taxon>
        <taxon>Polynucleobacter</taxon>
    </lineage>
</organism>
<evidence type="ECO:0000256" key="2">
    <source>
        <dbReference type="ARBA" id="ARBA00022801"/>
    </source>
</evidence>
<dbReference type="GeneID" id="31481000"/>
<dbReference type="GO" id="GO:0008953">
    <property type="term" value="F:penicillin amidase activity"/>
    <property type="evidence" value="ECO:0007669"/>
    <property type="project" value="UniProtKB-EC"/>
</dbReference>
<dbReference type="eggNOG" id="COG3049">
    <property type="taxonomic scope" value="Bacteria"/>
</dbReference>
<protein>
    <submittedName>
        <fullName evidence="5">Penicillin amidase, Cysteine peptidase, MEROPS family C59</fullName>
        <ecNumber evidence="5">3.5.1.11</ecNumber>
    </submittedName>
</protein>
<evidence type="ECO:0000313" key="6">
    <source>
        <dbReference type="Proteomes" id="UP000000231"/>
    </source>
</evidence>
<evidence type="ECO:0000256" key="1">
    <source>
        <dbReference type="ARBA" id="ARBA00006625"/>
    </source>
</evidence>